<dbReference type="Gene3D" id="3.30.2350.10">
    <property type="entry name" value="Pseudouridine synthase"/>
    <property type="match status" value="1"/>
</dbReference>
<proteinExistence type="inferred from homology"/>
<dbReference type="Pfam" id="PF00849">
    <property type="entry name" value="PseudoU_synth_2"/>
    <property type="match status" value="1"/>
</dbReference>
<dbReference type="InterPro" id="IPR020103">
    <property type="entry name" value="PsdUridine_synth_cat_dom_sf"/>
</dbReference>
<dbReference type="SUPFAM" id="SSF55120">
    <property type="entry name" value="Pseudouridine synthase"/>
    <property type="match status" value="1"/>
</dbReference>
<dbReference type="GO" id="GO:0003723">
    <property type="term" value="F:RNA binding"/>
    <property type="evidence" value="ECO:0007669"/>
    <property type="project" value="InterPro"/>
</dbReference>
<dbReference type="CDD" id="cd02869">
    <property type="entry name" value="PseudoU_synth_RluA_like"/>
    <property type="match status" value="1"/>
</dbReference>
<dbReference type="PROSITE" id="PS01129">
    <property type="entry name" value="PSI_RLU"/>
    <property type="match status" value="1"/>
</dbReference>
<evidence type="ECO:0000256" key="6">
    <source>
        <dbReference type="ARBA" id="ARBA00039953"/>
    </source>
</evidence>
<dbReference type="PANTHER" id="PTHR21600:SF83">
    <property type="entry name" value="PSEUDOURIDYLATE SYNTHASE RPUSD4, MITOCHONDRIAL"/>
    <property type="match status" value="1"/>
</dbReference>
<keyword evidence="4" id="KW-0413">Isomerase</keyword>
<evidence type="ECO:0000256" key="2">
    <source>
        <dbReference type="ARBA" id="ARBA00001896"/>
    </source>
</evidence>
<protein>
    <recommendedName>
        <fullName evidence="6">Pseudouridylate synthase RPUSD4, mitochondrial</fullName>
    </recommendedName>
    <alternativeName>
        <fullName evidence="7">RNA pseudouridylate synthase domain-containing protein 4</fullName>
    </alternativeName>
</protein>
<name>A0AAW0V579_SCYPA</name>
<dbReference type="GO" id="GO:0001522">
    <property type="term" value="P:pseudouridine synthesis"/>
    <property type="evidence" value="ECO:0007669"/>
    <property type="project" value="InterPro"/>
</dbReference>
<comment type="catalytic activity">
    <reaction evidence="2">
        <text>uridine in 5S rRNA = pseudouridine in 5S rRNA</text>
        <dbReference type="Rhea" id="RHEA:47036"/>
        <dbReference type="Rhea" id="RHEA-COMP:11730"/>
        <dbReference type="Rhea" id="RHEA-COMP:11731"/>
        <dbReference type="ChEBI" id="CHEBI:65314"/>
        <dbReference type="ChEBI" id="CHEBI:65315"/>
    </reaction>
</comment>
<evidence type="ECO:0000256" key="4">
    <source>
        <dbReference type="ARBA" id="ARBA00023235"/>
    </source>
</evidence>
<dbReference type="AlphaFoldDB" id="A0AAW0V579"/>
<feature type="domain" description="Pseudouridine synthase RsuA/RluA-like" evidence="8">
    <location>
        <begin position="375"/>
        <end position="534"/>
    </location>
</feature>
<evidence type="ECO:0000256" key="3">
    <source>
        <dbReference type="ARBA" id="ARBA00010876"/>
    </source>
</evidence>
<dbReference type="InterPro" id="IPR050188">
    <property type="entry name" value="RluA_PseudoU_synthase"/>
</dbReference>
<keyword evidence="10" id="KW-1185">Reference proteome</keyword>
<comment type="catalytic activity">
    <reaction evidence="1">
        <text>a uridine in mRNA = a pseudouridine in mRNA</text>
        <dbReference type="Rhea" id="RHEA:56644"/>
        <dbReference type="Rhea" id="RHEA-COMP:14658"/>
        <dbReference type="Rhea" id="RHEA-COMP:14659"/>
        <dbReference type="ChEBI" id="CHEBI:65314"/>
        <dbReference type="ChEBI" id="CHEBI:65315"/>
    </reaction>
</comment>
<evidence type="ECO:0000313" key="10">
    <source>
        <dbReference type="Proteomes" id="UP001487740"/>
    </source>
</evidence>
<dbReference type="PANTHER" id="PTHR21600">
    <property type="entry name" value="MITOCHONDRIAL RNA PSEUDOURIDINE SYNTHASE"/>
    <property type="match status" value="1"/>
</dbReference>
<evidence type="ECO:0000256" key="5">
    <source>
        <dbReference type="ARBA" id="ARBA00036943"/>
    </source>
</evidence>
<dbReference type="EMBL" id="JARAKH010000001">
    <property type="protein sequence ID" value="KAK8407341.1"/>
    <property type="molecule type" value="Genomic_DNA"/>
</dbReference>
<comment type="similarity">
    <text evidence="3">Belongs to the pseudouridine synthase RluA family.</text>
</comment>
<comment type="catalytic activity">
    <reaction evidence="5">
        <text>a uridine in tRNA = a pseudouridine in tRNA</text>
        <dbReference type="Rhea" id="RHEA:54572"/>
        <dbReference type="Rhea" id="RHEA-COMP:13339"/>
        <dbReference type="Rhea" id="RHEA-COMP:13934"/>
        <dbReference type="ChEBI" id="CHEBI:65314"/>
        <dbReference type="ChEBI" id="CHEBI:65315"/>
    </reaction>
</comment>
<evidence type="ECO:0000256" key="7">
    <source>
        <dbReference type="ARBA" id="ARBA00041563"/>
    </source>
</evidence>
<gene>
    <name evidence="9" type="ORF">O3P69_002105</name>
</gene>
<evidence type="ECO:0000259" key="8">
    <source>
        <dbReference type="Pfam" id="PF00849"/>
    </source>
</evidence>
<dbReference type="GO" id="GO:0009982">
    <property type="term" value="F:pseudouridine synthase activity"/>
    <property type="evidence" value="ECO:0007669"/>
    <property type="project" value="InterPro"/>
</dbReference>
<dbReference type="Proteomes" id="UP001487740">
    <property type="component" value="Unassembled WGS sequence"/>
</dbReference>
<evidence type="ECO:0000313" key="9">
    <source>
        <dbReference type="EMBL" id="KAK8407341.1"/>
    </source>
</evidence>
<dbReference type="InterPro" id="IPR006224">
    <property type="entry name" value="PsdUridine_synth_RluA-like_CS"/>
</dbReference>
<reference evidence="9 10" key="1">
    <citation type="submission" date="2023-03" db="EMBL/GenBank/DDBJ databases">
        <title>High-quality genome of Scylla paramamosain provides insights in environmental adaptation.</title>
        <authorList>
            <person name="Zhang L."/>
        </authorList>
    </citation>
    <scope>NUCLEOTIDE SEQUENCE [LARGE SCALE GENOMIC DNA]</scope>
    <source>
        <strain evidence="9">LZ_2023a</strain>
        <tissue evidence="9">Muscle</tissue>
    </source>
</reference>
<organism evidence="9 10">
    <name type="scientific">Scylla paramamosain</name>
    <name type="common">Mud crab</name>
    <dbReference type="NCBI Taxonomy" id="85552"/>
    <lineage>
        <taxon>Eukaryota</taxon>
        <taxon>Metazoa</taxon>
        <taxon>Ecdysozoa</taxon>
        <taxon>Arthropoda</taxon>
        <taxon>Crustacea</taxon>
        <taxon>Multicrustacea</taxon>
        <taxon>Malacostraca</taxon>
        <taxon>Eumalacostraca</taxon>
        <taxon>Eucarida</taxon>
        <taxon>Decapoda</taxon>
        <taxon>Pleocyemata</taxon>
        <taxon>Brachyura</taxon>
        <taxon>Eubrachyura</taxon>
        <taxon>Portunoidea</taxon>
        <taxon>Portunidae</taxon>
        <taxon>Portuninae</taxon>
        <taxon>Scylla</taxon>
    </lineage>
</organism>
<sequence>MMWARAGTSLLTIERNCIPQRYHIVRNIKTQCANFHPRGYLRRDIGDVSQTGDTRGGHVLSVSTASPVHRKDTRTIDSMDPVVLKYTNMINDMRSESSRVERIHETHFGSIRFDQENTPHLHGLFDQGCDPEAITAPAQHPAPTPHESGQGEVLAEGVDSVTGGSEDEVIMNDGAPRDDNYFDNCMFGDYISSASGNLKSPPVEHMQGAIVTDSKISVATSKDLSYIDEVFFKNSLENLEINKQPAIDYSDIKKDLEKAVLSGEKHVTSEESERILERVTENVQQKHSNDKNIMRQRLNTTENGGAPRSAYDYVVRMRREEHNKQHGVAQKSGDGSNKSYRKILSLVSEKTKQKHTRYEVLKSLKKSILYNDNDIIGLYKPYGITMHGGSDSQYHVLTEFLPELAEHLKAEALYPVHRLDATTTGVVLLARTPAMANTLKRMFKERQLKKTYWAITKSVPGPMQGIIDIPVAEGMVDGRRRMVLKPDVKGLKSTTSESKLAITRFKVISKKDSAALVELYPMTGVKHQLRVHLAFGLSCPVLGDHKYSHVKKMVPQVLPGDILDKLKINQSKVRHLPLFLHCKSIIVPEVVDGRNITIYAKIPAHFNKALTLLKLNRHHSQVKLDELMVSIP</sequence>
<dbReference type="InterPro" id="IPR006145">
    <property type="entry name" value="PsdUridine_synth_RsuA/RluA"/>
</dbReference>
<comment type="caution">
    <text evidence="9">The sequence shown here is derived from an EMBL/GenBank/DDBJ whole genome shotgun (WGS) entry which is preliminary data.</text>
</comment>
<accession>A0AAW0V579</accession>
<evidence type="ECO:0000256" key="1">
    <source>
        <dbReference type="ARBA" id="ARBA00001166"/>
    </source>
</evidence>